<proteinExistence type="inferred from homology"/>
<organism evidence="11">
    <name type="scientific">marine metagenome</name>
    <dbReference type="NCBI Taxonomy" id="408172"/>
    <lineage>
        <taxon>unclassified sequences</taxon>
        <taxon>metagenomes</taxon>
        <taxon>ecological metagenomes</taxon>
    </lineage>
</organism>
<dbReference type="EMBL" id="UINC01003358">
    <property type="protein sequence ID" value="SVA05610.1"/>
    <property type="molecule type" value="Genomic_DNA"/>
</dbReference>
<evidence type="ECO:0000256" key="4">
    <source>
        <dbReference type="ARBA" id="ARBA00022516"/>
    </source>
</evidence>
<dbReference type="GO" id="GO:0046872">
    <property type="term" value="F:metal ion binding"/>
    <property type="evidence" value="ECO:0007669"/>
    <property type="project" value="UniProtKB-KW"/>
</dbReference>
<dbReference type="EC" id="3.5.1.108" evidence="3"/>
<evidence type="ECO:0000256" key="7">
    <source>
        <dbReference type="ARBA" id="ARBA00022801"/>
    </source>
</evidence>
<dbReference type="GO" id="GO:0016020">
    <property type="term" value="C:membrane"/>
    <property type="evidence" value="ECO:0007669"/>
    <property type="project" value="GOC"/>
</dbReference>
<keyword evidence="9" id="KW-0443">Lipid metabolism</keyword>
<dbReference type="PANTHER" id="PTHR33694:SF1">
    <property type="entry name" value="UDP-3-O-ACYL-N-ACETYLGLUCOSAMINE DEACETYLASE 1, MITOCHONDRIAL-RELATED"/>
    <property type="match status" value="1"/>
</dbReference>
<dbReference type="Gene3D" id="3.30.1700.10">
    <property type="entry name" value="lpxc deacetylase, domain 2"/>
    <property type="match status" value="1"/>
</dbReference>
<keyword evidence="6" id="KW-0479">Metal-binding</keyword>
<keyword evidence="5" id="KW-0441">Lipid A biosynthesis</keyword>
<evidence type="ECO:0000256" key="5">
    <source>
        <dbReference type="ARBA" id="ARBA00022556"/>
    </source>
</evidence>
<dbReference type="PANTHER" id="PTHR33694">
    <property type="entry name" value="UDP-3-O-ACYL-N-ACETYLGLUCOSAMINE DEACETYLASE 1, MITOCHONDRIAL-RELATED"/>
    <property type="match status" value="1"/>
</dbReference>
<keyword evidence="4" id="KW-0444">Lipid biosynthesis</keyword>
<dbReference type="HAMAP" id="MF_00388">
    <property type="entry name" value="LpxC"/>
    <property type="match status" value="1"/>
</dbReference>
<evidence type="ECO:0000256" key="2">
    <source>
        <dbReference type="ARBA" id="ARBA00005002"/>
    </source>
</evidence>
<evidence type="ECO:0000256" key="8">
    <source>
        <dbReference type="ARBA" id="ARBA00022833"/>
    </source>
</evidence>
<name>A0A381SNK9_9ZZZZ</name>
<comment type="catalytic activity">
    <reaction evidence="10">
        <text>a UDP-3-O-[(3R)-3-hydroxyacyl]-N-acetyl-alpha-D-glucosamine + H2O = a UDP-3-O-[(3R)-3-hydroxyacyl]-alpha-D-glucosamine + acetate</text>
        <dbReference type="Rhea" id="RHEA:67816"/>
        <dbReference type="ChEBI" id="CHEBI:15377"/>
        <dbReference type="ChEBI" id="CHEBI:30089"/>
        <dbReference type="ChEBI" id="CHEBI:137740"/>
        <dbReference type="ChEBI" id="CHEBI:173225"/>
        <dbReference type="EC" id="3.5.1.108"/>
    </reaction>
</comment>
<evidence type="ECO:0000256" key="3">
    <source>
        <dbReference type="ARBA" id="ARBA00012745"/>
    </source>
</evidence>
<evidence type="ECO:0000256" key="1">
    <source>
        <dbReference type="ARBA" id="ARBA00001947"/>
    </source>
</evidence>
<dbReference type="UniPathway" id="UPA00359">
    <property type="reaction ID" value="UER00478"/>
</dbReference>
<evidence type="ECO:0000256" key="9">
    <source>
        <dbReference type="ARBA" id="ARBA00023098"/>
    </source>
</evidence>
<dbReference type="GO" id="GO:0103117">
    <property type="term" value="F:UDP-3-O-acyl-N-acetylglucosamine deacetylase activity"/>
    <property type="evidence" value="ECO:0007669"/>
    <property type="project" value="UniProtKB-EC"/>
</dbReference>
<comment type="pathway">
    <text evidence="2">Glycolipid biosynthesis; lipid IV(A) biosynthesis; lipid IV(A) from (3R)-3-hydroxytetradecanoyl-[acyl-carrier-protein] and UDP-N-acetyl-alpha-D-glucosamine: step 2/6.</text>
</comment>
<dbReference type="Gene3D" id="3.30.230.20">
    <property type="entry name" value="lpxc deacetylase, domain 1"/>
    <property type="match status" value="1"/>
</dbReference>
<dbReference type="InterPro" id="IPR004463">
    <property type="entry name" value="UDP-acyl_GlcNac_deAcase"/>
</dbReference>
<keyword evidence="7" id="KW-0378">Hydrolase</keyword>
<dbReference type="InterPro" id="IPR015870">
    <property type="entry name" value="UDP-acyl_N-AcGlcN_deAcase_N"/>
</dbReference>
<dbReference type="InterPro" id="IPR011334">
    <property type="entry name" value="UDP-acyl_GlcNac_deAcase_C"/>
</dbReference>
<evidence type="ECO:0000256" key="10">
    <source>
        <dbReference type="ARBA" id="ARBA00024535"/>
    </source>
</evidence>
<evidence type="ECO:0000256" key="6">
    <source>
        <dbReference type="ARBA" id="ARBA00022723"/>
    </source>
</evidence>
<dbReference type="InterPro" id="IPR020568">
    <property type="entry name" value="Ribosomal_Su5_D2-typ_SF"/>
</dbReference>
<gene>
    <name evidence="11" type="ORF">METZ01_LOCUS58464</name>
</gene>
<dbReference type="Pfam" id="PF03331">
    <property type="entry name" value="LpxC"/>
    <property type="match status" value="1"/>
</dbReference>
<reference evidence="11" key="1">
    <citation type="submission" date="2018-05" db="EMBL/GenBank/DDBJ databases">
        <authorList>
            <person name="Lanie J.A."/>
            <person name="Ng W.-L."/>
            <person name="Kazmierczak K.M."/>
            <person name="Andrzejewski T.M."/>
            <person name="Davidsen T.M."/>
            <person name="Wayne K.J."/>
            <person name="Tettelin H."/>
            <person name="Glass J.I."/>
            <person name="Rusch D."/>
            <person name="Podicherti R."/>
            <person name="Tsui H.-C.T."/>
            <person name="Winkler M.E."/>
        </authorList>
    </citation>
    <scope>NUCLEOTIDE SEQUENCE</scope>
</reference>
<evidence type="ECO:0000313" key="11">
    <source>
        <dbReference type="EMBL" id="SVA05610.1"/>
    </source>
</evidence>
<dbReference type="GO" id="GO:0009245">
    <property type="term" value="P:lipid A biosynthetic process"/>
    <property type="evidence" value="ECO:0007669"/>
    <property type="project" value="UniProtKB-KW"/>
</dbReference>
<sequence>VLKQRTLSNSVRASGVGLHSGEKVNMTLRPAAKDTGIIFRRLDIEPIQQIPALAESVIDTMLGTTIAKKNASVMTVEHILAAFAGLGIDNALIDLDGPEVPIMDGSSASFIFLIESAGIEEQNASKKFLRIKKKVRVEEGEKFAEFKPYNGYRISFEIDFDHPMIKSKLTKLSVDFSTLTFLKEISRARTFGFLKEIETLRSKNLALGGSLDNAIVLDDYRILNQDGLRYQDELVRHKILDVVGDLYLMGHILVGEFNGYKSGHELNNKLILKLYTDQTAWEEIEESEITDIPISYWTSALGRT</sequence>
<dbReference type="SUPFAM" id="SSF54211">
    <property type="entry name" value="Ribosomal protein S5 domain 2-like"/>
    <property type="match status" value="2"/>
</dbReference>
<comment type="cofactor">
    <cofactor evidence="1">
        <name>Zn(2+)</name>
        <dbReference type="ChEBI" id="CHEBI:29105"/>
    </cofactor>
</comment>
<keyword evidence="8" id="KW-0862">Zinc</keyword>
<dbReference type="AlphaFoldDB" id="A0A381SNK9"/>
<dbReference type="NCBIfam" id="TIGR00325">
    <property type="entry name" value="lpxC"/>
    <property type="match status" value="1"/>
</dbReference>
<feature type="non-terminal residue" evidence="11">
    <location>
        <position position="1"/>
    </location>
</feature>
<accession>A0A381SNK9</accession>
<protein>
    <recommendedName>
        <fullName evidence="3">UDP-3-O-acyl-N-acetylglucosamine deacetylase</fullName>
        <ecNumber evidence="3">3.5.1.108</ecNumber>
    </recommendedName>
</protein>